<keyword evidence="4" id="KW-1003">Cell membrane</keyword>
<keyword evidence="10" id="KW-0472">Membrane</keyword>
<protein>
    <submittedName>
        <fullName evidence="12">ATP-binding cassette domain-containing protein</fullName>
    </submittedName>
</protein>
<feature type="domain" description="ABC transporter" evidence="11">
    <location>
        <begin position="36"/>
        <end position="272"/>
    </location>
</feature>
<dbReference type="InterPro" id="IPR051535">
    <property type="entry name" value="Siderophore_ABC-ATPase"/>
</dbReference>
<keyword evidence="3" id="KW-0813">Transport</keyword>
<keyword evidence="5" id="KW-0410">Iron transport</keyword>
<accession>A0ABW0F1Z9</accession>
<dbReference type="Gene3D" id="3.40.50.300">
    <property type="entry name" value="P-loop containing nucleotide triphosphate hydrolases"/>
    <property type="match status" value="1"/>
</dbReference>
<dbReference type="InterPro" id="IPR003593">
    <property type="entry name" value="AAA+_ATPase"/>
</dbReference>
<comment type="subcellular location">
    <subcellularLocation>
        <location evidence="1">Cell membrane</location>
        <topology evidence="1">Peripheral membrane protein</topology>
    </subcellularLocation>
</comment>
<gene>
    <name evidence="12" type="ORF">ACFPK2_06125</name>
</gene>
<evidence type="ECO:0000256" key="10">
    <source>
        <dbReference type="ARBA" id="ARBA00023136"/>
    </source>
</evidence>
<proteinExistence type="inferred from homology"/>
<dbReference type="PROSITE" id="PS00211">
    <property type="entry name" value="ABC_TRANSPORTER_1"/>
    <property type="match status" value="1"/>
</dbReference>
<evidence type="ECO:0000256" key="4">
    <source>
        <dbReference type="ARBA" id="ARBA00022475"/>
    </source>
</evidence>
<comment type="similarity">
    <text evidence="2">Belongs to the ABC transporter superfamily.</text>
</comment>
<keyword evidence="9" id="KW-0406">Ion transport</keyword>
<keyword evidence="13" id="KW-1185">Reference proteome</keyword>
<reference evidence="13" key="1">
    <citation type="journal article" date="2019" name="Int. J. Syst. Evol. Microbiol.">
        <title>The Global Catalogue of Microorganisms (GCM) 10K type strain sequencing project: providing services to taxonomists for standard genome sequencing and annotation.</title>
        <authorList>
            <consortium name="The Broad Institute Genomics Platform"/>
            <consortium name="The Broad Institute Genome Sequencing Center for Infectious Disease"/>
            <person name="Wu L."/>
            <person name="Ma J."/>
        </authorList>
    </citation>
    <scope>NUCLEOTIDE SEQUENCE [LARGE SCALE GENOMIC DNA]</scope>
    <source>
        <strain evidence="13">CGMCC 1.15643</strain>
    </source>
</reference>
<dbReference type="InterPro" id="IPR017871">
    <property type="entry name" value="ABC_transporter-like_CS"/>
</dbReference>
<dbReference type="PANTHER" id="PTHR42771">
    <property type="entry name" value="IRON(3+)-HYDROXAMATE IMPORT ATP-BINDING PROTEIN FHUC"/>
    <property type="match status" value="1"/>
</dbReference>
<comment type="caution">
    <text evidence="12">The sequence shown here is derived from an EMBL/GenBank/DDBJ whole genome shotgun (WGS) entry which is preliminary data.</text>
</comment>
<evidence type="ECO:0000256" key="6">
    <source>
        <dbReference type="ARBA" id="ARBA00022741"/>
    </source>
</evidence>
<keyword evidence="6" id="KW-0547">Nucleotide-binding</keyword>
<keyword evidence="8" id="KW-0408">Iron</keyword>
<dbReference type="SUPFAM" id="SSF52540">
    <property type="entry name" value="P-loop containing nucleoside triphosphate hydrolases"/>
    <property type="match status" value="1"/>
</dbReference>
<dbReference type="RefSeq" id="WP_260347903.1">
    <property type="nucleotide sequence ID" value="NZ_JAOAOS010000002.1"/>
</dbReference>
<dbReference type="CDD" id="cd03214">
    <property type="entry name" value="ABC_Iron-Siderophores_B12_Hemin"/>
    <property type="match status" value="1"/>
</dbReference>
<dbReference type="InterPro" id="IPR003439">
    <property type="entry name" value="ABC_transporter-like_ATP-bd"/>
</dbReference>
<dbReference type="PROSITE" id="PS50893">
    <property type="entry name" value="ABC_TRANSPORTER_2"/>
    <property type="match status" value="1"/>
</dbReference>
<sequence>MEMKASAFPPAQGSLAAKALSLAGGAAFAAGEGDLFDLDGVTFAVPGRTLLEPLSLTLPARRVVGLIGHNGSGKSTLLKLLARQQAATGGTVRFEGKALEAWNGRAFARKVAYLPQQTPASSGLLVKELVALGRYPWHGALGRFGAKDREKVAEAMALTDVEPFAERLVDTLSGGERQRAWLAMLVAQDAECLLLDEPTSALDIAHQIEVLSLVRRLSAERGLGVVVVLHDVNMAARFCDEIVALHSGRMIARGAPDEIMTSQQLARIYGVAMSVIAHPQTQRPIALPA</sequence>
<evidence type="ECO:0000313" key="13">
    <source>
        <dbReference type="Proteomes" id="UP001595976"/>
    </source>
</evidence>
<dbReference type="PANTHER" id="PTHR42771:SF2">
    <property type="entry name" value="IRON(3+)-HYDROXAMATE IMPORT ATP-BINDING PROTEIN FHUC"/>
    <property type="match status" value="1"/>
</dbReference>
<evidence type="ECO:0000256" key="8">
    <source>
        <dbReference type="ARBA" id="ARBA00023004"/>
    </source>
</evidence>
<keyword evidence="7 12" id="KW-0067">ATP-binding</keyword>
<evidence type="ECO:0000256" key="9">
    <source>
        <dbReference type="ARBA" id="ARBA00023065"/>
    </source>
</evidence>
<dbReference type="InterPro" id="IPR027417">
    <property type="entry name" value="P-loop_NTPase"/>
</dbReference>
<name>A0ABW0F1Z9_9HYPH</name>
<evidence type="ECO:0000256" key="7">
    <source>
        <dbReference type="ARBA" id="ARBA00022840"/>
    </source>
</evidence>
<dbReference type="SMART" id="SM00382">
    <property type="entry name" value="AAA"/>
    <property type="match status" value="1"/>
</dbReference>
<evidence type="ECO:0000256" key="5">
    <source>
        <dbReference type="ARBA" id="ARBA00022496"/>
    </source>
</evidence>
<evidence type="ECO:0000256" key="3">
    <source>
        <dbReference type="ARBA" id="ARBA00022448"/>
    </source>
</evidence>
<evidence type="ECO:0000256" key="2">
    <source>
        <dbReference type="ARBA" id="ARBA00005417"/>
    </source>
</evidence>
<evidence type="ECO:0000313" key="12">
    <source>
        <dbReference type="EMBL" id="MFC5292564.1"/>
    </source>
</evidence>
<dbReference type="GO" id="GO:0005524">
    <property type="term" value="F:ATP binding"/>
    <property type="evidence" value="ECO:0007669"/>
    <property type="project" value="UniProtKB-KW"/>
</dbReference>
<dbReference type="EMBL" id="JBHSLI010000002">
    <property type="protein sequence ID" value="MFC5292564.1"/>
    <property type="molecule type" value="Genomic_DNA"/>
</dbReference>
<evidence type="ECO:0000259" key="11">
    <source>
        <dbReference type="PROSITE" id="PS50893"/>
    </source>
</evidence>
<organism evidence="12 13">
    <name type="scientific">Bosea minatitlanensis</name>
    <dbReference type="NCBI Taxonomy" id="128782"/>
    <lineage>
        <taxon>Bacteria</taxon>
        <taxon>Pseudomonadati</taxon>
        <taxon>Pseudomonadota</taxon>
        <taxon>Alphaproteobacteria</taxon>
        <taxon>Hyphomicrobiales</taxon>
        <taxon>Boseaceae</taxon>
        <taxon>Bosea</taxon>
    </lineage>
</organism>
<dbReference type="Proteomes" id="UP001595976">
    <property type="component" value="Unassembled WGS sequence"/>
</dbReference>
<dbReference type="Pfam" id="PF00005">
    <property type="entry name" value="ABC_tran"/>
    <property type="match status" value="1"/>
</dbReference>
<evidence type="ECO:0000256" key="1">
    <source>
        <dbReference type="ARBA" id="ARBA00004202"/>
    </source>
</evidence>